<dbReference type="InterPro" id="IPR036279">
    <property type="entry name" value="5-3_exonuclease_C_sf"/>
</dbReference>
<evidence type="ECO:0008006" key="8">
    <source>
        <dbReference type="Google" id="ProtNLM"/>
    </source>
</evidence>
<evidence type="ECO:0000256" key="2">
    <source>
        <dbReference type="ARBA" id="ARBA00022801"/>
    </source>
</evidence>
<feature type="compositionally biased region" description="Basic and acidic residues" evidence="3">
    <location>
        <begin position="973"/>
        <end position="984"/>
    </location>
</feature>
<dbReference type="InterPro" id="IPR041177">
    <property type="entry name" value="GEN1_C"/>
</dbReference>
<evidence type="ECO:0000259" key="4">
    <source>
        <dbReference type="SMART" id="SM00484"/>
    </source>
</evidence>
<dbReference type="Pfam" id="PF00752">
    <property type="entry name" value="XPG_N"/>
    <property type="match status" value="1"/>
</dbReference>
<feature type="region of interest" description="Disordered" evidence="3">
    <location>
        <begin position="932"/>
        <end position="1034"/>
    </location>
</feature>
<feature type="compositionally biased region" description="Basic residues" evidence="3">
    <location>
        <begin position="999"/>
        <end position="1015"/>
    </location>
</feature>
<sequence length="1034" mass="112598">MGVPGLWDLLRPAAARTSLSALSREAFHANPNGLRAFRVGIDASIWIFHAQVTHYGENPFLRTIFFKITALLQQPVLPVFVFDGPNKPGVKRHGSVKGKFGTADHKSKQFKALLDACGLEWWTAPGEAEAELAVMNRQGKIDAVLSDDVDALLFGATCLLRNNSPTLSGAQASTTGTNSARGDMRYYEVYRSSAIRDMWLDKEGTTLKSEEDCRMAMVLIALLSGGDYTPEGLPSIGPTISFGLANSGLSDFLKKYNAQRSAFTASLPQVHERIIDELRTNASKQVGRRYPKRADDLAALSPENIFPEDTLDAYLNPCTSSLDDPSQGWPGFGQGESVSTRRGKARNEGRGDMEGMARACETYFEWGTKEIVCKKFAGESVGVFGAEVVNEARELVRARAKARETRSTIVPSASPPIPLVHQSVGTSQAASSSRITSFFQQAASSSSQMSVKTSQPASQLQPQPPTSQPTPSDDDQPPAHIIKIHSVRTDPMQSDLSLNEYRVAFRHAGYVDRCQKAMSGSRSDPADLSDNSRQRLGLREREIDPDNIAEQGDVPKTTKDEIRVWMAEYLVREAWPGLVKVWEDEQAAKANKLLKKKKPAAKATKNKYNPTPAHKGVDTAAFAAFFSRAQPLRPRSASPTDEEKEEQIERASSHDPAMPSSSDHSRATTDQIAAGGKKSRARPCPTSSLSSLPEAIEKQRSKSPSASSRAKARSKSRRTSTSLSGSPISSFPLNDDERPQAATSAKRSPSPKPRAWPFGKRIFSKSKSSPSALASPRGSRSRKSAGGKDAPIDLCSTDSEDQMPVKPASRSRRRSTSKDHTVASFSAPIEGSDVETPKVRPTRSRKVKDKAILSSPAEPPQSNIEPIEISSDAESPVVRRSRTKRSSNRIITSSPLQSASAFASTAALQPSSRANTLSPSFDDLFEMLDSAPETLNARSPSAKHKRALAPKLKSKNSTMQESSRRSTLSLPADTDHRDAAHIARDGAVTSEATIVNPKSGKKTPSPKKHRQKKTHYVVVSETSDEEEIDCTRRR</sequence>
<dbReference type="GO" id="GO:0017108">
    <property type="term" value="F:5'-flap endonuclease activity"/>
    <property type="evidence" value="ECO:0007669"/>
    <property type="project" value="TreeGrafter"/>
</dbReference>
<feature type="region of interest" description="Disordered" evidence="3">
    <location>
        <begin position="446"/>
        <end position="478"/>
    </location>
</feature>
<dbReference type="OrthoDB" id="2959108at2759"/>
<feature type="compositionally biased region" description="Basic residues" evidence="3">
    <location>
        <begin position="941"/>
        <end position="954"/>
    </location>
</feature>
<keyword evidence="1" id="KW-0540">Nuclease</keyword>
<dbReference type="InterPro" id="IPR006084">
    <property type="entry name" value="XPG/Rad2"/>
</dbReference>
<evidence type="ECO:0000256" key="3">
    <source>
        <dbReference type="SAM" id="MobiDB-lite"/>
    </source>
</evidence>
<evidence type="ECO:0000256" key="1">
    <source>
        <dbReference type="ARBA" id="ARBA00022722"/>
    </source>
</evidence>
<name>A0A1B9GKK6_9TREE</name>
<feature type="region of interest" description="Disordered" evidence="3">
    <location>
        <begin position="325"/>
        <end position="351"/>
    </location>
</feature>
<organism evidence="6 7">
    <name type="scientific">Kwoniella heveanensis BCC8398</name>
    <dbReference type="NCBI Taxonomy" id="1296120"/>
    <lineage>
        <taxon>Eukaryota</taxon>
        <taxon>Fungi</taxon>
        <taxon>Dikarya</taxon>
        <taxon>Basidiomycota</taxon>
        <taxon>Agaricomycotina</taxon>
        <taxon>Tremellomycetes</taxon>
        <taxon>Tremellales</taxon>
        <taxon>Cryptococcaceae</taxon>
        <taxon>Kwoniella</taxon>
    </lineage>
</organism>
<feature type="compositionally biased region" description="Polar residues" evidence="3">
    <location>
        <begin position="888"/>
        <end position="919"/>
    </location>
</feature>
<dbReference type="EMBL" id="KV700134">
    <property type="protein sequence ID" value="OCF31518.1"/>
    <property type="molecule type" value="Genomic_DNA"/>
</dbReference>
<dbReference type="STRING" id="1296120.A0A1B9GKK6"/>
<feature type="region of interest" description="Disordered" evidence="3">
    <location>
        <begin position="400"/>
        <end position="425"/>
    </location>
</feature>
<feature type="compositionally biased region" description="Polar residues" evidence="3">
    <location>
        <begin position="955"/>
        <end position="969"/>
    </location>
</feature>
<dbReference type="SMART" id="SM00484">
    <property type="entry name" value="XPGI"/>
    <property type="match status" value="1"/>
</dbReference>
<dbReference type="SMART" id="SM00485">
    <property type="entry name" value="XPGN"/>
    <property type="match status" value="1"/>
</dbReference>
<dbReference type="PANTHER" id="PTHR11081:SF75">
    <property type="entry name" value="ENDONUCLEASE, PUTATIVE (AFU_ORTHOLOGUE AFUA_3G13260)-RELATED"/>
    <property type="match status" value="1"/>
</dbReference>
<feature type="domain" description="XPG-I" evidence="4">
    <location>
        <begin position="115"/>
        <end position="200"/>
    </location>
</feature>
<dbReference type="PRINTS" id="PR00853">
    <property type="entry name" value="XPGRADSUPER"/>
</dbReference>
<dbReference type="PANTHER" id="PTHR11081">
    <property type="entry name" value="FLAP ENDONUCLEASE FAMILY MEMBER"/>
    <property type="match status" value="1"/>
</dbReference>
<gene>
    <name evidence="6" type="ORF">I316_06921</name>
</gene>
<dbReference type="CDD" id="cd09870">
    <property type="entry name" value="PIN_YEN1"/>
    <property type="match status" value="1"/>
</dbReference>
<evidence type="ECO:0000313" key="7">
    <source>
        <dbReference type="Proteomes" id="UP000092666"/>
    </source>
</evidence>
<dbReference type="Pfam" id="PF00867">
    <property type="entry name" value="XPG_I"/>
    <property type="match status" value="1"/>
</dbReference>
<proteinExistence type="predicted"/>
<reference evidence="6 7" key="1">
    <citation type="submission" date="2013-07" db="EMBL/GenBank/DDBJ databases">
        <title>The Genome Sequence of Cryptococcus heveanensis BCC8398.</title>
        <authorList>
            <consortium name="The Broad Institute Genome Sequencing Platform"/>
            <person name="Cuomo C."/>
            <person name="Litvintseva A."/>
            <person name="Chen Y."/>
            <person name="Heitman J."/>
            <person name="Sun S."/>
            <person name="Springer D."/>
            <person name="Dromer F."/>
            <person name="Young S.K."/>
            <person name="Zeng Q."/>
            <person name="Gargeya S."/>
            <person name="Fitzgerald M."/>
            <person name="Abouelleil A."/>
            <person name="Alvarado L."/>
            <person name="Berlin A.M."/>
            <person name="Chapman S.B."/>
            <person name="Dewar J."/>
            <person name="Goldberg J."/>
            <person name="Griggs A."/>
            <person name="Gujja S."/>
            <person name="Hansen M."/>
            <person name="Howarth C."/>
            <person name="Imamovic A."/>
            <person name="Larimer J."/>
            <person name="McCowan C."/>
            <person name="Murphy C."/>
            <person name="Pearson M."/>
            <person name="Priest M."/>
            <person name="Roberts A."/>
            <person name="Saif S."/>
            <person name="Shea T."/>
            <person name="Sykes S."/>
            <person name="Wortman J."/>
            <person name="Nusbaum C."/>
            <person name="Birren B."/>
        </authorList>
    </citation>
    <scope>NUCLEOTIDE SEQUENCE [LARGE SCALE GENOMIC DNA]</scope>
    <source>
        <strain evidence="6 7">BCC8398</strain>
    </source>
</reference>
<feature type="compositionally biased region" description="Low complexity" evidence="3">
    <location>
        <begin position="719"/>
        <end position="730"/>
    </location>
</feature>
<dbReference type="InterPro" id="IPR006086">
    <property type="entry name" value="XPG-I_dom"/>
</dbReference>
<dbReference type="InterPro" id="IPR006085">
    <property type="entry name" value="XPG_DNA_repair_N"/>
</dbReference>
<keyword evidence="7" id="KW-1185">Reference proteome</keyword>
<protein>
    <recommendedName>
        <fullName evidence="8">XPG-I domain-containing protein</fullName>
    </recommendedName>
</protein>
<dbReference type="SUPFAM" id="SSF47807">
    <property type="entry name" value="5' to 3' exonuclease, C-terminal subdomain"/>
    <property type="match status" value="1"/>
</dbReference>
<feature type="domain" description="XPG N-terminal" evidence="5">
    <location>
        <begin position="1"/>
        <end position="112"/>
    </location>
</feature>
<dbReference type="Pfam" id="PF18380">
    <property type="entry name" value="GEN1_C"/>
    <property type="match status" value="1"/>
</dbReference>
<feature type="compositionally biased region" description="Low complexity" evidence="3">
    <location>
        <begin position="765"/>
        <end position="776"/>
    </location>
</feature>
<accession>A0A1B9GKK6</accession>
<dbReference type="AlphaFoldDB" id="A0A1B9GKK6"/>
<feature type="region of interest" description="Disordered" evidence="3">
    <location>
        <begin position="629"/>
        <end position="919"/>
    </location>
</feature>
<dbReference type="Proteomes" id="UP000092666">
    <property type="component" value="Unassembled WGS sequence"/>
</dbReference>
<feature type="compositionally biased region" description="Low complexity" evidence="3">
    <location>
        <begin position="446"/>
        <end position="461"/>
    </location>
</feature>
<feature type="region of interest" description="Disordered" evidence="3">
    <location>
        <begin position="595"/>
        <end position="615"/>
    </location>
</feature>
<reference evidence="7" key="2">
    <citation type="submission" date="2013-12" db="EMBL/GenBank/DDBJ databases">
        <title>Evolution of pathogenesis and genome organization in the Tremellales.</title>
        <authorList>
            <person name="Cuomo C."/>
            <person name="Litvintseva A."/>
            <person name="Heitman J."/>
            <person name="Chen Y."/>
            <person name="Sun S."/>
            <person name="Springer D."/>
            <person name="Dromer F."/>
            <person name="Young S."/>
            <person name="Zeng Q."/>
            <person name="Chapman S."/>
            <person name="Gujja S."/>
            <person name="Saif S."/>
            <person name="Birren B."/>
        </authorList>
    </citation>
    <scope>NUCLEOTIDE SEQUENCE [LARGE SCALE GENOMIC DNA]</scope>
    <source>
        <strain evidence="7">BCC8398</strain>
    </source>
</reference>
<dbReference type="SUPFAM" id="SSF88723">
    <property type="entry name" value="PIN domain-like"/>
    <property type="match status" value="1"/>
</dbReference>
<keyword evidence="2" id="KW-0378">Hydrolase</keyword>
<dbReference type="InterPro" id="IPR029060">
    <property type="entry name" value="PIN-like_dom_sf"/>
</dbReference>
<dbReference type="Gene3D" id="3.40.50.1010">
    <property type="entry name" value="5'-nuclease"/>
    <property type="match status" value="2"/>
</dbReference>
<evidence type="ECO:0000259" key="5">
    <source>
        <dbReference type="SMART" id="SM00485"/>
    </source>
</evidence>
<evidence type="ECO:0000313" key="6">
    <source>
        <dbReference type="EMBL" id="OCF31518.1"/>
    </source>
</evidence>
<dbReference type="GO" id="GO:0006281">
    <property type="term" value="P:DNA repair"/>
    <property type="evidence" value="ECO:0007669"/>
    <property type="project" value="UniProtKB-ARBA"/>
</dbReference>